<dbReference type="Proteomes" id="UP001596956">
    <property type="component" value="Unassembled WGS sequence"/>
</dbReference>
<feature type="domain" description="STAS" evidence="3">
    <location>
        <begin position="5"/>
        <end position="114"/>
    </location>
</feature>
<dbReference type="InterPro" id="IPR002645">
    <property type="entry name" value="STAS_dom"/>
</dbReference>
<evidence type="ECO:0000259" key="3">
    <source>
        <dbReference type="PROSITE" id="PS50801"/>
    </source>
</evidence>
<name>A0ABW3BAX1_9ACTN</name>
<comment type="similarity">
    <text evidence="1 2">Belongs to the anti-sigma-factor antagonist family.</text>
</comment>
<evidence type="ECO:0000313" key="5">
    <source>
        <dbReference type="Proteomes" id="UP001596956"/>
    </source>
</evidence>
<dbReference type="PANTHER" id="PTHR33495:SF2">
    <property type="entry name" value="ANTI-SIGMA FACTOR ANTAGONIST TM_1081-RELATED"/>
    <property type="match status" value="1"/>
</dbReference>
<gene>
    <name evidence="4" type="ORF">ACFQZU_03995</name>
</gene>
<evidence type="ECO:0000256" key="1">
    <source>
        <dbReference type="ARBA" id="ARBA00009013"/>
    </source>
</evidence>
<evidence type="ECO:0000256" key="2">
    <source>
        <dbReference type="RuleBase" id="RU003749"/>
    </source>
</evidence>
<dbReference type="EMBL" id="JBHTHR010000058">
    <property type="protein sequence ID" value="MFD0800482.1"/>
    <property type="molecule type" value="Genomic_DNA"/>
</dbReference>
<reference evidence="5" key="1">
    <citation type="journal article" date="2019" name="Int. J. Syst. Evol. Microbiol.">
        <title>The Global Catalogue of Microorganisms (GCM) 10K type strain sequencing project: providing services to taxonomists for standard genome sequencing and annotation.</title>
        <authorList>
            <consortium name="The Broad Institute Genomics Platform"/>
            <consortium name="The Broad Institute Genome Sequencing Center for Infectious Disease"/>
            <person name="Wu L."/>
            <person name="Ma J."/>
        </authorList>
    </citation>
    <scope>NUCLEOTIDE SEQUENCE [LARGE SCALE GENOMIC DNA]</scope>
    <source>
        <strain evidence="5">CCUG 63369</strain>
    </source>
</reference>
<dbReference type="InterPro" id="IPR003658">
    <property type="entry name" value="Anti-sigma_ant"/>
</dbReference>
<dbReference type="PANTHER" id="PTHR33495">
    <property type="entry name" value="ANTI-SIGMA FACTOR ANTAGONIST TM_1081-RELATED-RELATED"/>
    <property type="match status" value="1"/>
</dbReference>
<dbReference type="InterPro" id="IPR036513">
    <property type="entry name" value="STAS_dom_sf"/>
</dbReference>
<organism evidence="4 5">
    <name type="scientific">Streptomonospora algeriensis</name>
    <dbReference type="NCBI Taxonomy" id="995084"/>
    <lineage>
        <taxon>Bacteria</taxon>
        <taxon>Bacillati</taxon>
        <taxon>Actinomycetota</taxon>
        <taxon>Actinomycetes</taxon>
        <taxon>Streptosporangiales</taxon>
        <taxon>Nocardiopsidaceae</taxon>
        <taxon>Streptomonospora</taxon>
    </lineage>
</organism>
<dbReference type="Pfam" id="PF01740">
    <property type="entry name" value="STAS"/>
    <property type="match status" value="1"/>
</dbReference>
<protein>
    <recommendedName>
        <fullName evidence="2">Anti-sigma factor antagonist</fullName>
    </recommendedName>
</protein>
<accession>A0ABW3BAX1</accession>
<dbReference type="Gene3D" id="3.30.750.24">
    <property type="entry name" value="STAS domain"/>
    <property type="match status" value="1"/>
</dbReference>
<keyword evidence="5" id="KW-1185">Reference proteome</keyword>
<dbReference type="NCBIfam" id="TIGR00377">
    <property type="entry name" value="ant_ant_sig"/>
    <property type="match status" value="1"/>
</dbReference>
<comment type="caution">
    <text evidence="4">The sequence shown here is derived from an EMBL/GenBank/DDBJ whole genome shotgun (WGS) entry which is preliminary data.</text>
</comment>
<dbReference type="CDD" id="cd07043">
    <property type="entry name" value="STAS_anti-anti-sigma_factors"/>
    <property type="match status" value="1"/>
</dbReference>
<dbReference type="PROSITE" id="PS50801">
    <property type="entry name" value="STAS"/>
    <property type="match status" value="1"/>
</dbReference>
<evidence type="ECO:0000313" key="4">
    <source>
        <dbReference type="EMBL" id="MFD0800482.1"/>
    </source>
</evidence>
<sequence>MRTAASPPVRAAGQPTVAAMPAEIDIHNRDELVQHMSGLLNATPDVLVVDMTETTFCDSSGVHALLSVRRRALERGKQIRVAAPSRNVRRVLEICGIAKLMPIHGSVDEALSHRPSAAV</sequence>
<proteinExistence type="inferred from homology"/>
<dbReference type="SUPFAM" id="SSF52091">
    <property type="entry name" value="SpoIIaa-like"/>
    <property type="match status" value="1"/>
</dbReference>